<evidence type="ECO:0000256" key="5">
    <source>
        <dbReference type="ARBA" id="ARBA00022801"/>
    </source>
</evidence>
<sequence length="952" mass="106289">MGTKQKIKLQMQKKLWRLLCLGISVFAITHSNAQNLSEQLPVSPNITKGKLANGLTYYIRPNNKPANKVELRLVVNAGSILENDHQQGLAHFMEHMNFNGTKNFPKNELVDYLQTIGVKFGADLNAYTSFDETVYILPIPTDNKSNIDKGFQVLADWAQGALLTTKDINEERNVVLEESRMGKGAADRMRKKYLPELLANSRYEQRLPIGKDSILKTFDPQTIRSFYHDWYRPNLMAVAVVGDITTPEAKALIEKYFGSLKNPAGEKPRTFYNVPPYKKTETMVVTDKEATNTSFNLVYSSKPKTPEKTLGDYRKDLVKNLIIQMINHRYEVIGQSGNPPFLYAYAYISGFGRKDESLMLSAGAGDDVASSINASIAELLKAKDFGFKENELDIAKKASLNGMEQAYNERNTTESGDLIGEFINNFLEQEPIPGIENEYKYYKELVPGITIAEINAEAKILFNGNGNYFAYITAPANKSVLTDAQFKTDLKNAFAQKVTADAQQTQFNSLLDKEPVAGKILSETKDAELGTTTYLLSNGTKVTVKPTKFKSDEILLSGAKKGGSLKYSTTSSTINKSSANYLSSVVESMGYGKFKPTEMSDFLAGKTVGITPSFGSLTNNVSGSSSVKDFETLLQLNYLQTTEPRKDADLFNGFVKKMTTQLQFLSSNPQASFIDTLGKTLYQNDPRRPIMVPTVADIQAINVDSVLSIYKREFGYVDSMHFFIVGNIDTTTLKPLLEKYVASLPVAGIAPQYAPDNGLRPKPGITDLKVYKGQEQKSLILDQIYGTLEYTQDLAMKASMMSEIYNIKIIENLRERIGGIYGGGSSASVIKDPYNHYIFQLQLPCGPDKVDTLLKAAYLEMDSLKQFGPQVKDLNKVKQARLESYKESIQQNGFWLSNLQSILFTGTSKERFLNYTKNVEKVSQEDIKRVANIILDKKNELQAILYPESSKK</sequence>
<dbReference type="AlphaFoldDB" id="A0A2W5HE41"/>
<dbReference type="Pfam" id="PF05193">
    <property type="entry name" value="Peptidase_M16_C"/>
    <property type="match status" value="2"/>
</dbReference>
<proteinExistence type="inferred from homology"/>
<comment type="cofactor">
    <cofactor evidence="1">
        <name>Zn(2+)</name>
        <dbReference type="ChEBI" id="CHEBI:29105"/>
    </cofactor>
</comment>
<dbReference type="Gene3D" id="3.30.830.10">
    <property type="entry name" value="Metalloenzyme, LuxS/M16 peptidase-like"/>
    <property type="match status" value="4"/>
</dbReference>
<dbReference type="EMBL" id="QFOI01000016">
    <property type="protein sequence ID" value="PZP51969.1"/>
    <property type="molecule type" value="Genomic_DNA"/>
</dbReference>
<feature type="chain" id="PRO_5016099224" evidence="9">
    <location>
        <begin position="34"/>
        <end position="952"/>
    </location>
</feature>
<accession>A0A2W5HE41</accession>
<dbReference type="SUPFAM" id="SSF63411">
    <property type="entry name" value="LuxS/MPP-like metallohydrolase"/>
    <property type="match status" value="4"/>
</dbReference>
<dbReference type="InterPro" id="IPR001431">
    <property type="entry name" value="Pept_M16_Zn_BS"/>
</dbReference>
<evidence type="ECO:0000256" key="6">
    <source>
        <dbReference type="ARBA" id="ARBA00022833"/>
    </source>
</evidence>
<evidence type="ECO:0000313" key="12">
    <source>
        <dbReference type="EMBL" id="PZP51969.1"/>
    </source>
</evidence>
<evidence type="ECO:0000256" key="7">
    <source>
        <dbReference type="ARBA" id="ARBA00023049"/>
    </source>
</evidence>
<dbReference type="GO" id="GO:0004222">
    <property type="term" value="F:metalloendopeptidase activity"/>
    <property type="evidence" value="ECO:0007669"/>
    <property type="project" value="InterPro"/>
</dbReference>
<keyword evidence="5" id="KW-0378">Hydrolase</keyword>
<keyword evidence="6" id="KW-0862">Zinc</keyword>
<feature type="domain" description="Peptidase M16 C-terminal" evidence="11">
    <location>
        <begin position="218"/>
        <end position="398"/>
    </location>
</feature>
<feature type="domain" description="Peptidase M16 N-terminal" evidence="10">
    <location>
        <begin position="61"/>
        <end position="192"/>
    </location>
</feature>
<evidence type="ECO:0000256" key="3">
    <source>
        <dbReference type="ARBA" id="ARBA00022670"/>
    </source>
</evidence>
<dbReference type="PROSITE" id="PS00143">
    <property type="entry name" value="INSULINASE"/>
    <property type="match status" value="1"/>
</dbReference>
<keyword evidence="4" id="KW-0479">Metal-binding</keyword>
<evidence type="ECO:0000256" key="4">
    <source>
        <dbReference type="ARBA" id="ARBA00022723"/>
    </source>
</evidence>
<evidence type="ECO:0000259" key="11">
    <source>
        <dbReference type="Pfam" id="PF05193"/>
    </source>
</evidence>
<evidence type="ECO:0000256" key="9">
    <source>
        <dbReference type="SAM" id="SignalP"/>
    </source>
</evidence>
<evidence type="ECO:0000256" key="8">
    <source>
        <dbReference type="RuleBase" id="RU004447"/>
    </source>
</evidence>
<feature type="domain" description="Peptidase M16 C-terminal" evidence="11">
    <location>
        <begin position="702"/>
        <end position="880"/>
    </location>
</feature>
<dbReference type="InterPro" id="IPR011765">
    <property type="entry name" value="Pept_M16_N"/>
</dbReference>
<comment type="similarity">
    <text evidence="2 8">Belongs to the peptidase M16 family.</text>
</comment>
<dbReference type="Pfam" id="PF00675">
    <property type="entry name" value="Peptidase_M16"/>
    <property type="match status" value="1"/>
</dbReference>
<keyword evidence="9" id="KW-0732">Signal</keyword>
<dbReference type="InterPro" id="IPR007863">
    <property type="entry name" value="Peptidase_M16_C"/>
</dbReference>
<evidence type="ECO:0000256" key="2">
    <source>
        <dbReference type="ARBA" id="ARBA00007261"/>
    </source>
</evidence>
<dbReference type="GO" id="GO:0006508">
    <property type="term" value="P:proteolysis"/>
    <property type="evidence" value="ECO:0007669"/>
    <property type="project" value="UniProtKB-KW"/>
</dbReference>
<keyword evidence="3" id="KW-0645">Protease</keyword>
<gene>
    <name evidence="12" type="ORF">DI598_01915</name>
</gene>
<evidence type="ECO:0000313" key="13">
    <source>
        <dbReference type="Proteomes" id="UP000249645"/>
    </source>
</evidence>
<reference evidence="12 13" key="1">
    <citation type="submission" date="2017-11" db="EMBL/GenBank/DDBJ databases">
        <title>Infants hospitalized years apart are colonized by the same room-sourced microbial strains.</title>
        <authorList>
            <person name="Brooks B."/>
            <person name="Olm M.R."/>
            <person name="Firek B.A."/>
            <person name="Baker R."/>
            <person name="Thomas B.C."/>
            <person name="Morowitz M.J."/>
            <person name="Banfield J.F."/>
        </authorList>
    </citation>
    <scope>NUCLEOTIDE SEQUENCE [LARGE SCALE GENOMIC DNA]</scope>
    <source>
        <strain evidence="12">S2_009_000_R2_76</strain>
    </source>
</reference>
<name>A0A2W5HE41_9SPHI</name>
<comment type="caution">
    <text evidence="12">The sequence shown here is derived from an EMBL/GenBank/DDBJ whole genome shotgun (WGS) entry which is preliminary data.</text>
</comment>
<dbReference type="InterPro" id="IPR011249">
    <property type="entry name" value="Metalloenz_LuxS/M16"/>
</dbReference>
<evidence type="ECO:0000256" key="1">
    <source>
        <dbReference type="ARBA" id="ARBA00001947"/>
    </source>
</evidence>
<dbReference type="InterPro" id="IPR050626">
    <property type="entry name" value="Peptidase_M16"/>
</dbReference>
<protein>
    <submittedName>
        <fullName evidence="12">Peptidase M16</fullName>
    </submittedName>
</protein>
<feature type="signal peptide" evidence="9">
    <location>
        <begin position="1"/>
        <end position="33"/>
    </location>
</feature>
<dbReference type="PANTHER" id="PTHR43690:SF34">
    <property type="entry name" value="ZINC PROTEASE PQQL-LIKE"/>
    <property type="match status" value="1"/>
</dbReference>
<evidence type="ECO:0000259" key="10">
    <source>
        <dbReference type="Pfam" id="PF00675"/>
    </source>
</evidence>
<dbReference type="Proteomes" id="UP000249645">
    <property type="component" value="Unassembled WGS sequence"/>
</dbReference>
<organism evidence="12 13">
    <name type="scientific">Pseudopedobacter saltans</name>
    <dbReference type="NCBI Taxonomy" id="151895"/>
    <lineage>
        <taxon>Bacteria</taxon>
        <taxon>Pseudomonadati</taxon>
        <taxon>Bacteroidota</taxon>
        <taxon>Sphingobacteriia</taxon>
        <taxon>Sphingobacteriales</taxon>
        <taxon>Sphingobacteriaceae</taxon>
        <taxon>Pseudopedobacter</taxon>
    </lineage>
</organism>
<dbReference type="GO" id="GO:0046872">
    <property type="term" value="F:metal ion binding"/>
    <property type="evidence" value="ECO:0007669"/>
    <property type="project" value="UniProtKB-KW"/>
</dbReference>
<keyword evidence="7" id="KW-0482">Metalloprotease</keyword>
<dbReference type="PANTHER" id="PTHR43690">
    <property type="entry name" value="NARDILYSIN"/>
    <property type="match status" value="1"/>
</dbReference>